<name>A0A8J7MCC7_9BACT</name>
<sequence>MAEVKSTFTLEKGQQAPAFQLADAEGKNYQSAELFGDNGTLVVFACNHCPFVIMLAKELGEYAQELAELGVSTIAINSNDVANYPQDSPAKMVEFAVQNGWNFPYLYDESQNVAHAYAAACTPDFYLFDGDGQLAYAGEFCPARPTNGVDVTASSLRAAVDLMLAGRIDGIKNSFSSGCNIKWKTGNEPVYFTPKR</sequence>
<dbReference type="Pfam" id="PF00578">
    <property type="entry name" value="AhpC-TSA"/>
    <property type="match status" value="1"/>
</dbReference>
<proteinExistence type="predicted"/>
<comment type="caution">
    <text evidence="2">The sequence shown here is derived from an EMBL/GenBank/DDBJ whole genome shotgun (WGS) entry which is preliminary data.</text>
</comment>
<evidence type="ECO:0000313" key="3">
    <source>
        <dbReference type="Proteomes" id="UP000624703"/>
    </source>
</evidence>
<evidence type="ECO:0000259" key="1">
    <source>
        <dbReference type="PROSITE" id="PS51352"/>
    </source>
</evidence>
<dbReference type="CDD" id="cd02969">
    <property type="entry name" value="PRX_like1"/>
    <property type="match status" value="1"/>
</dbReference>
<dbReference type="GO" id="GO:0016209">
    <property type="term" value="F:antioxidant activity"/>
    <property type="evidence" value="ECO:0007669"/>
    <property type="project" value="InterPro"/>
</dbReference>
<dbReference type="Gene3D" id="3.40.30.10">
    <property type="entry name" value="Glutaredoxin"/>
    <property type="match status" value="1"/>
</dbReference>
<dbReference type="SUPFAM" id="SSF52833">
    <property type="entry name" value="Thioredoxin-like"/>
    <property type="match status" value="1"/>
</dbReference>
<dbReference type="PANTHER" id="PTHR43640">
    <property type="entry name" value="OS07G0260300 PROTEIN"/>
    <property type="match status" value="1"/>
</dbReference>
<dbReference type="InterPro" id="IPR036249">
    <property type="entry name" value="Thioredoxin-like_sf"/>
</dbReference>
<dbReference type="InterPro" id="IPR047262">
    <property type="entry name" value="PRX-like1"/>
</dbReference>
<dbReference type="GO" id="GO:0016491">
    <property type="term" value="F:oxidoreductase activity"/>
    <property type="evidence" value="ECO:0007669"/>
    <property type="project" value="InterPro"/>
</dbReference>
<dbReference type="PANTHER" id="PTHR43640:SF1">
    <property type="entry name" value="THIOREDOXIN-DEPENDENT PEROXIREDOXIN"/>
    <property type="match status" value="1"/>
</dbReference>
<feature type="domain" description="Thioredoxin" evidence="1">
    <location>
        <begin position="10"/>
        <end position="165"/>
    </location>
</feature>
<evidence type="ECO:0000313" key="2">
    <source>
        <dbReference type="EMBL" id="MBK1789875.1"/>
    </source>
</evidence>
<accession>A0A8J7MCC7</accession>
<protein>
    <submittedName>
        <fullName evidence="2">Thioredoxin family protein</fullName>
    </submittedName>
</protein>
<dbReference type="AlphaFoldDB" id="A0A8J7MCC7"/>
<reference evidence="2" key="1">
    <citation type="submission" date="2021-01" db="EMBL/GenBank/DDBJ databases">
        <title>Modified the classification status of verrucomicrobia.</title>
        <authorList>
            <person name="Feng X."/>
        </authorList>
    </citation>
    <scope>NUCLEOTIDE SEQUENCE</scope>
    <source>
        <strain evidence="2">_KCTC 22039</strain>
    </source>
</reference>
<organism evidence="2 3">
    <name type="scientific">Persicirhabdus sediminis</name>
    <dbReference type="NCBI Taxonomy" id="454144"/>
    <lineage>
        <taxon>Bacteria</taxon>
        <taxon>Pseudomonadati</taxon>
        <taxon>Verrucomicrobiota</taxon>
        <taxon>Verrucomicrobiia</taxon>
        <taxon>Verrucomicrobiales</taxon>
        <taxon>Verrucomicrobiaceae</taxon>
        <taxon>Persicirhabdus</taxon>
    </lineage>
</organism>
<dbReference type="Proteomes" id="UP000624703">
    <property type="component" value="Unassembled WGS sequence"/>
</dbReference>
<dbReference type="EMBL" id="JAENIM010000009">
    <property type="protein sequence ID" value="MBK1789875.1"/>
    <property type="molecule type" value="Genomic_DNA"/>
</dbReference>
<dbReference type="PROSITE" id="PS51352">
    <property type="entry name" value="THIOREDOXIN_2"/>
    <property type="match status" value="1"/>
</dbReference>
<dbReference type="InterPro" id="IPR000866">
    <property type="entry name" value="AhpC/TSA"/>
</dbReference>
<dbReference type="InterPro" id="IPR013766">
    <property type="entry name" value="Thioredoxin_domain"/>
</dbReference>
<gene>
    <name evidence="2" type="ORF">JIN82_01765</name>
</gene>
<keyword evidence="3" id="KW-1185">Reference proteome</keyword>